<evidence type="ECO:0000256" key="5">
    <source>
        <dbReference type="SAM" id="SignalP"/>
    </source>
</evidence>
<dbReference type="Gene3D" id="2.160.20.10">
    <property type="entry name" value="Single-stranded right-handed beta-helix, Pectin lyase-like"/>
    <property type="match status" value="1"/>
</dbReference>
<dbReference type="Pfam" id="PF00295">
    <property type="entry name" value="Glyco_hydro_28"/>
    <property type="match status" value="1"/>
</dbReference>
<dbReference type="PANTHER" id="PTHR31339:SF9">
    <property type="entry name" value="PLASMIN AND FIBRONECTIN-BINDING PROTEIN A"/>
    <property type="match status" value="1"/>
</dbReference>
<dbReference type="PANTHER" id="PTHR31339">
    <property type="entry name" value="PECTIN LYASE-RELATED"/>
    <property type="match status" value="1"/>
</dbReference>
<comment type="similarity">
    <text evidence="1 4">Belongs to the glycosyl hydrolase 28 family.</text>
</comment>
<dbReference type="eggNOG" id="COG5434">
    <property type="taxonomic scope" value="Bacteria"/>
</dbReference>
<dbReference type="GO" id="GO:0005975">
    <property type="term" value="P:carbohydrate metabolic process"/>
    <property type="evidence" value="ECO:0007669"/>
    <property type="project" value="InterPro"/>
</dbReference>
<keyword evidence="5" id="KW-0732">Signal</keyword>
<dbReference type="InterPro" id="IPR011050">
    <property type="entry name" value="Pectin_lyase_fold/virulence"/>
</dbReference>
<evidence type="ECO:0000313" key="6">
    <source>
        <dbReference type="EMBL" id="EHQ25855.1"/>
    </source>
</evidence>
<dbReference type="RefSeq" id="WP_008505738.1">
    <property type="nucleotide sequence ID" value="NZ_CM001403.1"/>
</dbReference>
<name>H1Y6L1_9SPHI</name>
<feature type="signal peptide" evidence="5">
    <location>
        <begin position="1"/>
        <end position="32"/>
    </location>
</feature>
<dbReference type="SMART" id="SM00710">
    <property type="entry name" value="PbH1"/>
    <property type="match status" value="7"/>
</dbReference>
<protein>
    <submittedName>
        <fullName evidence="6">Glycoside hydrolase family 28</fullName>
    </submittedName>
</protein>
<sequence>MKNRNNNFAALRGLYAKAFLYLPFALVTTCFAQSGPYPITRYGALPDGKTDNTLAIQKAINTAAENGGGTVLIPAGQFVTGVINLKSNINLHFENGAALLATTNRADYGPQKASALIVATDAQHIAITGKGTIDGRGDDLLKDIYRMLRAGTLKDDEWQTYNDWHQMRPAESNRPHLIDFIKCSDVTIKNITIKNGLCWIQDYRSCQDMVIDSITVVSNTFLNNDGIDLVDCKNVKLSNSFFNVADDGICLKSSDPNGACENIDISHCRIRSSASAFKMGTASFGGFKKIKVRDIEVYDTFRSAIAIETVDGGLIEDIDIRNVTARNTGNAIFIRLGQRNKKAAPGILRRVYIGQVKAQVPAGKPDKGYPMDGPEVRFKHHVFPSSIAGIPGHQVEDVTLEDIDITYEGTSKTDYTKYNFDNLANIPEAISDYPEFSMFGELPAWGFYARHANGVTLKNIKLSYLKNDLRTACIFDDVNKLNIDGIRINKMQSKPTVVISNSTTPTVKRITVAGKTDKQILIK</sequence>
<dbReference type="OrthoDB" id="9795222at2"/>
<keyword evidence="3 4" id="KW-0326">Glycosidase</keyword>
<dbReference type="STRING" id="714943.Mucpa_1700"/>
<accession>H1Y6L1</accession>
<organism evidence="6 7">
    <name type="scientific">Mucilaginibacter paludis DSM 18603</name>
    <dbReference type="NCBI Taxonomy" id="714943"/>
    <lineage>
        <taxon>Bacteria</taxon>
        <taxon>Pseudomonadati</taxon>
        <taxon>Bacteroidota</taxon>
        <taxon>Sphingobacteriia</taxon>
        <taxon>Sphingobacteriales</taxon>
        <taxon>Sphingobacteriaceae</taxon>
        <taxon>Mucilaginibacter</taxon>
    </lineage>
</organism>
<evidence type="ECO:0000256" key="1">
    <source>
        <dbReference type="ARBA" id="ARBA00008834"/>
    </source>
</evidence>
<dbReference type="InterPro" id="IPR006626">
    <property type="entry name" value="PbH1"/>
</dbReference>
<dbReference type="InterPro" id="IPR051801">
    <property type="entry name" value="GH28_Enzymes"/>
</dbReference>
<evidence type="ECO:0000313" key="7">
    <source>
        <dbReference type="Proteomes" id="UP000002774"/>
    </source>
</evidence>
<feature type="chain" id="PRO_5003557493" evidence="5">
    <location>
        <begin position="33"/>
        <end position="523"/>
    </location>
</feature>
<dbReference type="AlphaFoldDB" id="H1Y6L1"/>
<gene>
    <name evidence="6" type="ORF">Mucpa_1700</name>
</gene>
<dbReference type="EMBL" id="CM001403">
    <property type="protein sequence ID" value="EHQ25855.1"/>
    <property type="molecule type" value="Genomic_DNA"/>
</dbReference>
<dbReference type="Proteomes" id="UP000002774">
    <property type="component" value="Chromosome"/>
</dbReference>
<evidence type="ECO:0000256" key="4">
    <source>
        <dbReference type="RuleBase" id="RU361169"/>
    </source>
</evidence>
<dbReference type="InterPro" id="IPR000743">
    <property type="entry name" value="Glyco_hydro_28"/>
</dbReference>
<evidence type="ECO:0000256" key="3">
    <source>
        <dbReference type="ARBA" id="ARBA00023295"/>
    </source>
</evidence>
<keyword evidence="7" id="KW-1185">Reference proteome</keyword>
<dbReference type="SUPFAM" id="SSF51126">
    <property type="entry name" value="Pectin lyase-like"/>
    <property type="match status" value="1"/>
</dbReference>
<keyword evidence="2 4" id="KW-0378">Hydrolase</keyword>
<proteinExistence type="inferred from homology"/>
<dbReference type="GO" id="GO:0004650">
    <property type="term" value="F:polygalacturonase activity"/>
    <property type="evidence" value="ECO:0007669"/>
    <property type="project" value="InterPro"/>
</dbReference>
<reference evidence="6" key="1">
    <citation type="submission" date="2011-09" db="EMBL/GenBank/DDBJ databases">
        <title>The permanent draft genome of Mucilaginibacter paludis DSM 18603.</title>
        <authorList>
            <consortium name="US DOE Joint Genome Institute (JGI-PGF)"/>
            <person name="Lucas S."/>
            <person name="Han J."/>
            <person name="Lapidus A."/>
            <person name="Bruce D."/>
            <person name="Goodwin L."/>
            <person name="Pitluck S."/>
            <person name="Peters L."/>
            <person name="Kyrpides N."/>
            <person name="Mavromatis K."/>
            <person name="Ivanova N."/>
            <person name="Mikhailova N."/>
            <person name="Held B."/>
            <person name="Detter J.C."/>
            <person name="Tapia R."/>
            <person name="Han C."/>
            <person name="Land M."/>
            <person name="Hauser L."/>
            <person name="Markowitz V."/>
            <person name="Cheng J.-F."/>
            <person name="Hugenholtz P."/>
            <person name="Woyke T."/>
            <person name="Wu D."/>
            <person name="Tindall B."/>
            <person name="Brambilla E."/>
            <person name="Klenk H.-P."/>
            <person name="Eisen J.A."/>
        </authorList>
    </citation>
    <scope>NUCLEOTIDE SEQUENCE [LARGE SCALE GENOMIC DNA]</scope>
    <source>
        <strain evidence="6">DSM 18603</strain>
    </source>
</reference>
<dbReference type="HOGENOM" id="CLU_016031_8_4_10"/>
<dbReference type="InterPro" id="IPR012334">
    <property type="entry name" value="Pectin_lyas_fold"/>
</dbReference>
<evidence type="ECO:0000256" key="2">
    <source>
        <dbReference type="ARBA" id="ARBA00022801"/>
    </source>
</evidence>